<proteinExistence type="predicted"/>
<evidence type="ECO:0000313" key="1">
    <source>
        <dbReference type="EMBL" id="OBS77057.1"/>
    </source>
</evidence>
<dbReference type="AlphaFoldDB" id="A0A1A6HHD1"/>
<evidence type="ECO:0000313" key="2">
    <source>
        <dbReference type="Proteomes" id="UP000092124"/>
    </source>
</evidence>
<accession>A0A1A6HHD1</accession>
<comment type="caution">
    <text evidence="1">The sequence shown here is derived from an EMBL/GenBank/DDBJ whole genome shotgun (WGS) entry which is preliminary data.</text>
</comment>
<protein>
    <submittedName>
        <fullName evidence="1">Uncharacterized protein</fullName>
    </submittedName>
</protein>
<gene>
    <name evidence="1" type="ORF">A6R68_16466</name>
</gene>
<organism evidence="1 2">
    <name type="scientific">Neotoma lepida</name>
    <name type="common">Desert woodrat</name>
    <dbReference type="NCBI Taxonomy" id="56216"/>
    <lineage>
        <taxon>Eukaryota</taxon>
        <taxon>Metazoa</taxon>
        <taxon>Chordata</taxon>
        <taxon>Craniata</taxon>
        <taxon>Vertebrata</taxon>
        <taxon>Euteleostomi</taxon>
        <taxon>Mammalia</taxon>
        <taxon>Eutheria</taxon>
        <taxon>Euarchontoglires</taxon>
        <taxon>Glires</taxon>
        <taxon>Rodentia</taxon>
        <taxon>Myomorpha</taxon>
        <taxon>Muroidea</taxon>
        <taxon>Cricetidae</taxon>
        <taxon>Neotominae</taxon>
        <taxon>Neotoma</taxon>
    </lineage>
</organism>
<dbReference type="EMBL" id="LZPO01034770">
    <property type="protein sequence ID" value="OBS77057.1"/>
    <property type="molecule type" value="Genomic_DNA"/>
</dbReference>
<dbReference type="Proteomes" id="UP000092124">
    <property type="component" value="Unassembled WGS sequence"/>
</dbReference>
<keyword evidence="2" id="KW-1185">Reference proteome</keyword>
<reference evidence="1 2" key="1">
    <citation type="submission" date="2016-06" db="EMBL/GenBank/DDBJ databases">
        <title>The Draft Genome Sequence and Annotation of the Desert Woodrat Neotoma lepida.</title>
        <authorList>
            <person name="Campbell M."/>
            <person name="Oakeson K.F."/>
            <person name="Yandell M."/>
            <person name="Halpert J.R."/>
            <person name="Dearing D."/>
        </authorList>
    </citation>
    <scope>NUCLEOTIDE SEQUENCE [LARGE SCALE GENOMIC DNA]</scope>
    <source>
        <strain evidence="1">417</strain>
        <tissue evidence="1">Liver</tissue>
    </source>
</reference>
<name>A0A1A6HHD1_NEOLE</name>
<sequence length="61" mass="7282">MVKGSKDWPSNTMHYFFAQRQDNPRSYTMSLQSSRWWHPRNKKAVWVIKMTTPILSSPIEV</sequence>